<organism evidence="1 2">
    <name type="scientific">SAR86 cluster bacterium</name>
    <dbReference type="NCBI Taxonomy" id="2030880"/>
    <lineage>
        <taxon>Bacteria</taxon>
        <taxon>Pseudomonadati</taxon>
        <taxon>Pseudomonadota</taxon>
        <taxon>Gammaproteobacteria</taxon>
        <taxon>SAR86 cluster</taxon>
    </lineage>
</organism>
<evidence type="ECO:0000313" key="2">
    <source>
        <dbReference type="Proteomes" id="UP000218327"/>
    </source>
</evidence>
<sequence>MFRIINIVLLLSVMFVGTVSADVIDGEELVDPTRPFAAIISSNDTGILDLLRTVIPSSYDLSFIRAGGSSSIAVINDQRVTVGDTIGGAEVLAIDYGGVTLLVNNVERRISLYDTIIKSTPADC</sequence>
<proteinExistence type="predicted"/>
<dbReference type="AlphaFoldDB" id="A0A2A5ASS5"/>
<gene>
    <name evidence="1" type="ORF">COA96_14740</name>
</gene>
<protein>
    <submittedName>
        <fullName evidence="1">Uncharacterized protein</fullName>
    </submittedName>
</protein>
<evidence type="ECO:0000313" key="1">
    <source>
        <dbReference type="EMBL" id="PCJ22363.1"/>
    </source>
</evidence>
<dbReference type="EMBL" id="NVVJ01000064">
    <property type="protein sequence ID" value="PCJ22363.1"/>
    <property type="molecule type" value="Genomic_DNA"/>
</dbReference>
<dbReference type="Proteomes" id="UP000218327">
    <property type="component" value="Unassembled WGS sequence"/>
</dbReference>
<comment type="caution">
    <text evidence="1">The sequence shown here is derived from an EMBL/GenBank/DDBJ whole genome shotgun (WGS) entry which is preliminary data.</text>
</comment>
<accession>A0A2A5ASS5</accession>
<name>A0A2A5ASS5_9GAMM</name>
<reference evidence="2" key="1">
    <citation type="submission" date="2017-08" db="EMBL/GenBank/DDBJ databases">
        <title>A dynamic microbial community with high functional redundancy inhabits the cold, oxic subseafloor aquifer.</title>
        <authorList>
            <person name="Tully B.J."/>
            <person name="Wheat C.G."/>
            <person name="Glazer B.T."/>
            <person name="Huber J.A."/>
        </authorList>
    </citation>
    <scope>NUCLEOTIDE SEQUENCE [LARGE SCALE GENOMIC DNA]</scope>
</reference>